<comment type="caution">
    <text evidence="1">The sequence shown here is derived from an EMBL/GenBank/DDBJ whole genome shotgun (WGS) entry which is preliminary data.</text>
</comment>
<name>A0A0F9KI50_9ZZZZ</name>
<gene>
    <name evidence="1" type="ORF">LCGC14_1326440</name>
</gene>
<dbReference type="EMBL" id="LAZR01007967">
    <property type="protein sequence ID" value="KKM81769.1"/>
    <property type="molecule type" value="Genomic_DNA"/>
</dbReference>
<evidence type="ECO:0000313" key="1">
    <source>
        <dbReference type="EMBL" id="KKM81769.1"/>
    </source>
</evidence>
<reference evidence="1" key="1">
    <citation type="journal article" date="2015" name="Nature">
        <title>Complex archaea that bridge the gap between prokaryotes and eukaryotes.</title>
        <authorList>
            <person name="Spang A."/>
            <person name="Saw J.H."/>
            <person name="Jorgensen S.L."/>
            <person name="Zaremba-Niedzwiedzka K."/>
            <person name="Martijn J."/>
            <person name="Lind A.E."/>
            <person name="van Eijk R."/>
            <person name="Schleper C."/>
            <person name="Guy L."/>
            <person name="Ettema T.J."/>
        </authorList>
    </citation>
    <scope>NUCLEOTIDE SEQUENCE</scope>
</reference>
<sequence>MRLLGSRPKSIEEIEEQSEYVDKEISLKQKMLMKKELDARGASLDAFKSGGKTSWDRVKNWLKAH</sequence>
<accession>A0A0F9KI50</accession>
<proteinExistence type="predicted"/>
<protein>
    <submittedName>
        <fullName evidence="1">Uncharacterized protein</fullName>
    </submittedName>
</protein>
<dbReference type="AlphaFoldDB" id="A0A0F9KI50"/>
<organism evidence="1">
    <name type="scientific">marine sediment metagenome</name>
    <dbReference type="NCBI Taxonomy" id="412755"/>
    <lineage>
        <taxon>unclassified sequences</taxon>
        <taxon>metagenomes</taxon>
        <taxon>ecological metagenomes</taxon>
    </lineage>
</organism>